<proteinExistence type="predicted"/>
<keyword evidence="3" id="KW-1185">Reference proteome</keyword>
<feature type="domain" description="Cysteine-rich" evidence="1">
    <location>
        <begin position="45"/>
        <end position="126"/>
    </location>
</feature>
<feature type="domain" description="Cysteine-rich" evidence="1">
    <location>
        <begin position="172"/>
        <end position="256"/>
    </location>
</feature>
<sequence length="285" mass="31439">MTHYKQLLKVPILIFTQENGLSRSKKMSAIKPPQITVYDSKPTDVYFFGTCVLDIFMPEAGMDAITLIEQQGIRVHYPMEQSCCGQPAYSSGHPKEAFDVAKAQLDLFPENWPIVVPSGSCGGMMKHHWPTLFKGTEYEQKAIDCANRIIEFTHFLLAIGYKPEDKGEPVKVAVHTSCAARREMNVHLSGWQLIDGMENVERIVHDHESECCGFGGTFSVKQADISGAMVTDKVAALKETGATEIISADCGCMMNIGGKIAKDEPNMPRPKHIASFLLERTGGKA</sequence>
<accession>A0A9X9SMP9</accession>
<evidence type="ECO:0000313" key="3">
    <source>
        <dbReference type="Proteomes" id="UP000626795"/>
    </source>
</evidence>
<name>A0A9X9SMP9_NEISU</name>
<dbReference type="Pfam" id="PF02754">
    <property type="entry name" value="CCG"/>
    <property type="match status" value="2"/>
</dbReference>
<dbReference type="PANTHER" id="PTHR30296:SF0">
    <property type="entry name" value="LACTATE UTILIZATION PROTEIN A"/>
    <property type="match status" value="1"/>
</dbReference>
<protein>
    <submittedName>
        <fullName evidence="2">Lactate utilization protein A</fullName>
    </submittedName>
</protein>
<reference evidence="2" key="1">
    <citation type="submission" date="2019-05" db="EMBL/GenBank/DDBJ databases">
        <authorList>
            <person name="Hibberd M."/>
        </authorList>
    </citation>
    <scope>NUCLEOTIDE SEQUENCE</scope>
    <source>
        <strain evidence="2">Neisseria_subflava_BgEED23</strain>
    </source>
</reference>
<organism evidence="2 3">
    <name type="scientific">Neisseria subflava</name>
    <dbReference type="NCBI Taxonomy" id="28449"/>
    <lineage>
        <taxon>Bacteria</taxon>
        <taxon>Pseudomonadati</taxon>
        <taxon>Pseudomonadota</taxon>
        <taxon>Betaproteobacteria</taxon>
        <taxon>Neisseriales</taxon>
        <taxon>Neisseriaceae</taxon>
        <taxon>Neisseria</taxon>
    </lineage>
</organism>
<dbReference type="EMBL" id="CABFLZ010000022">
    <property type="protein sequence ID" value="VTY05846.1"/>
    <property type="molecule type" value="Genomic_DNA"/>
</dbReference>
<evidence type="ECO:0000313" key="2">
    <source>
        <dbReference type="EMBL" id="VTY05846.1"/>
    </source>
</evidence>
<comment type="caution">
    <text evidence="2">The sequence shown here is derived from an EMBL/GenBank/DDBJ whole genome shotgun (WGS) entry which is preliminary data.</text>
</comment>
<dbReference type="GO" id="GO:0005829">
    <property type="term" value="C:cytosol"/>
    <property type="evidence" value="ECO:0007669"/>
    <property type="project" value="TreeGrafter"/>
</dbReference>
<gene>
    <name evidence="2" type="primary">lutA</name>
    <name evidence="2" type="ORF">ONOEEDHL_00328</name>
</gene>
<dbReference type="AlphaFoldDB" id="A0A9X9SMP9"/>
<dbReference type="GO" id="GO:0016491">
    <property type="term" value="F:oxidoreductase activity"/>
    <property type="evidence" value="ECO:0007669"/>
    <property type="project" value="UniProtKB-ARBA"/>
</dbReference>
<dbReference type="InterPro" id="IPR004017">
    <property type="entry name" value="Cys_rich_dom"/>
</dbReference>
<evidence type="ECO:0000259" key="1">
    <source>
        <dbReference type="Pfam" id="PF02754"/>
    </source>
</evidence>
<dbReference type="PANTHER" id="PTHR30296">
    <property type="entry name" value="UNCHARACTERIZED PROTEIN YKGE"/>
    <property type="match status" value="1"/>
</dbReference>
<dbReference type="Proteomes" id="UP000626795">
    <property type="component" value="Unassembled WGS sequence"/>
</dbReference>